<accession>A0A0R2QHE2</accession>
<sequence>MAGSILGNRVLRKEDPKFLTTGGVYVDDLRDEPLLAGAVHATFVRSTVAHANITGIDVSEALTMPGVVAIYTAQDLGLELVEASFNPMAKRTLLASGKVRYVGEPLAVVLTQFANQGEDAAERVIVDYDTLEVLVDVEQAMTSSTLIYEEVGSNVVFESTAIGMPDNTGDALFVDCEVVVKGRFVNQRVAPCPLEVRGAAAAWDNGRLVQWLSTQHAQGARDAILKVNALEAGQVRVITPDVGGGFGAKIDAYPEDLLLGRIAKQVGKPVRWTETRSESMVALGHGRGQIQYITIGGTRAGKVTAYQLHALQDSGAWVDVGAILAPFMTRPMASGVYDIPVIEVRTTSIATNTTPMVAYRGAGRPEATAAIERAMDLFALELGKDPAEVRRINLIPKFLEPFTTSIGQTYDVGDFEGALDKVLEASNYAQLRKDQAARRASGDTKQLGIGISVYVEITAGTSAGEYGKVEILPNGRAIVYTGTSPHGQGHVTSWSMLASDETGIAMDMIDVLWGDTDAIPSGGGTMGSRSLQQGGAAVHQASKELVEQARKHAARLLEANEDDVVFDKFTAAFHVAGTPAVAKTWADISSALAADGGLVQESNFVSNGATFPFGAHVSVVEVDTETGKVTLIRHVACDDAGRVINPLILDGQIHGGIGQGAAQALLEEVRYDTDGNPITSNFADYAFISAAELPSFEVIHMETPTPRNPLGAKGIGESGTIGSTPAVQSAVVDALTHMGVRHIDMPATPERVWGAIQSAK</sequence>
<dbReference type="InterPro" id="IPR036856">
    <property type="entry name" value="Ald_Oxase/Xan_DH_a/b_sf"/>
</dbReference>
<dbReference type="InterPro" id="IPR037165">
    <property type="entry name" value="AldOxase/xan_DH_Mopterin-bd_sf"/>
</dbReference>
<dbReference type="GO" id="GO:0005506">
    <property type="term" value="F:iron ion binding"/>
    <property type="evidence" value="ECO:0007669"/>
    <property type="project" value="InterPro"/>
</dbReference>
<evidence type="ECO:0000313" key="5">
    <source>
        <dbReference type="Proteomes" id="UP000051017"/>
    </source>
</evidence>
<dbReference type="Proteomes" id="UP000051017">
    <property type="component" value="Unassembled WGS sequence"/>
</dbReference>
<dbReference type="InterPro" id="IPR016208">
    <property type="entry name" value="Ald_Oxase/xanthine_DH-like"/>
</dbReference>
<dbReference type="Gene3D" id="3.30.365.10">
    <property type="entry name" value="Aldehyde oxidase/xanthine dehydrogenase, molybdopterin binding domain"/>
    <property type="match status" value="4"/>
</dbReference>
<evidence type="ECO:0000313" key="4">
    <source>
        <dbReference type="EMBL" id="KRO49542.1"/>
    </source>
</evidence>
<comment type="caution">
    <text evidence="4">The sequence shown here is derived from an EMBL/GenBank/DDBJ whole genome shotgun (WGS) entry which is preliminary data.</text>
</comment>
<evidence type="ECO:0000256" key="2">
    <source>
        <dbReference type="ARBA" id="ARBA00023002"/>
    </source>
</evidence>
<protein>
    <submittedName>
        <fullName evidence="4">Carbon monoxide dehydrogenase</fullName>
    </submittedName>
</protein>
<name>A0A0R2QHE2_9ACTN</name>
<dbReference type="PANTHER" id="PTHR11908:SF132">
    <property type="entry name" value="ALDEHYDE OXIDASE 1-RELATED"/>
    <property type="match status" value="1"/>
</dbReference>
<dbReference type="InterPro" id="IPR000674">
    <property type="entry name" value="Ald_Oxase/Xan_DH_a/b"/>
</dbReference>
<evidence type="ECO:0000256" key="1">
    <source>
        <dbReference type="ARBA" id="ARBA00022505"/>
    </source>
</evidence>
<dbReference type="Pfam" id="PF01315">
    <property type="entry name" value="Ald_Xan_dh_C"/>
    <property type="match status" value="1"/>
</dbReference>
<dbReference type="SUPFAM" id="SSF54665">
    <property type="entry name" value="CO dehydrogenase molybdoprotein N-domain-like"/>
    <property type="match status" value="1"/>
</dbReference>
<dbReference type="GO" id="GO:0016491">
    <property type="term" value="F:oxidoreductase activity"/>
    <property type="evidence" value="ECO:0007669"/>
    <property type="project" value="UniProtKB-KW"/>
</dbReference>
<dbReference type="PANTHER" id="PTHR11908">
    <property type="entry name" value="XANTHINE DEHYDROGENASE"/>
    <property type="match status" value="1"/>
</dbReference>
<dbReference type="InterPro" id="IPR046867">
    <property type="entry name" value="AldOxase/xan_DH_MoCoBD2"/>
</dbReference>
<dbReference type="SMART" id="SM01008">
    <property type="entry name" value="Ald_Xan_dh_C"/>
    <property type="match status" value="1"/>
</dbReference>
<organism evidence="4 5">
    <name type="scientific">Acidimicrobiia bacterium BACL6 MAG-120924-bin43</name>
    <dbReference type="NCBI Taxonomy" id="1655583"/>
    <lineage>
        <taxon>Bacteria</taxon>
        <taxon>Bacillati</taxon>
        <taxon>Actinomycetota</taxon>
        <taxon>Acidimicrobiia</taxon>
        <taxon>acIV cluster</taxon>
    </lineage>
</organism>
<dbReference type="EMBL" id="LIBJ01000003">
    <property type="protein sequence ID" value="KRO49542.1"/>
    <property type="molecule type" value="Genomic_DNA"/>
</dbReference>
<keyword evidence="2" id="KW-0560">Oxidoreductase</keyword>
<dbReference type="Pfam" id="PF02738">
    <property type="entry name" value="MoCoBD_1"/>
    <property type="match status" value="1"/>
</dbReference>
<keyword evidence="1" id="KW-0500">Molybdenum</keyword>
<reference evidence="4 5" key="1">
    <citation type="submission" date="2015-10" db="EMBL/GenBank/DDBJ databases">
        <title>Metagenome-Assembled Genomes uncover a global brackish microbiome.</title>
        <authorList>
            <person name="Hugerth L.W."/>
            <person name="Larsson J."/>
            <person name="Alneberg J."/>
            <person name="Lindh M.V."/>
            <person name="Legrand C."/>
            <person name="Pinhassi J."/>
            <person name="Andersson A.F."/>
        </authorList>
    </citation>
    <scope>NUCLEOTIDE SEQUENCE [LARGE SCALE GENOMIC DNA]</scope>
    <source>
        <strain evidence="4">BACL6 MAG-120924-bin43</strain>
    </source>
</reference>
<proteinExistence type="predicted"/>
<dbReference type="Gene3D" id="3.90.1170.50">
    <property type="entry name" value="Aldehyde oxidase/xanthine dehydrogenase, a/b hammerhead"/>
    <property type="match status" value="1"/>
</dbReference>
<dbReference type="InterPro" id="IPR008274">
    <property type="entry name" value="AldOxase/xan_DH_MoCoBD1"/>
</dbReference>
<feature type="domain" description="Aldehyde oxidase/xanthine dehydrogenase a/b hammerhead" evidence="3">
    <location>
        <begin position="21"/>
        <end position="132"/>
    </location>
</feature>
<dbReference type="SUPFAM" id="SSF56003">
    <property type="entry name" value="Molybdenum cofactor-binding domain"/>
    <property type="match status" value="1"/>
</dbReference>
<gene>
    <name evidence="4" type="ORF">ABR75_02405</name>
</gene>
<evidence type="ECO:0000259" key="3">
    <source>
        <dbReference type="SMART" id="SM01008"/>
    </source>
</evidence>
<dbReference type="Pfam" id="PF20256">
    <property type="entry name" value="MoCoBD_2"/>
    <property type="match status" value="1"/>
</dbReference>
<dbReference type="AlphaFoldDB" id="A0A0R2QHE2"/>